<reference evidence="3" key="2">
    <citation type="submission" date="2018-10" db="UniProtKB">
        <authorList>
            <consortium name="EnsemblPlants"/>
        </authorList>
    </citation>
    <scope>IDENTIFICATION</scope>
</reference>
<feature type="chain" id="PRO_5043179600" evidence="2">
    <location>
        <begin position="26"/>
        <end position="118"/>
    </location>
</feature>
<evidence type="ECO:0000256" key="2">
    <source>
        <dbReference type="SAM" id="SignalP"/>
    </source>
</evidence>
<feature type="compositionally biased region" description="Acidic residues" evidence="1">
    <location>
        <begin position="98"/>
        <end position="107"/>
    </location>
</feature>
<dbReference type="Gramene" id="TraesLAC6D03G03650530.1">
    <property type="protein sequence ID" value="TraesLAC6D03G03650530.1.CDS1"/>
    <property type="gene ID" value="TraesLAC6D03G03650530"/>
</dbReference>
<dbReference type="SMR" id="A0A3B6QG70"/>
<accession>A0A3B6QG70</accession>
<dbReference type="Gramene" id="TraesCAD_scaffold_103828_01G000200.1">
    <property type="protein sequence ID" value="TraesCAD_scaffold_103828_01G000200.1"/>
    <property type="gene ID" value="TraesCAD_scaffold_103828_01G000200"/>
</dbReference>
<dbReference type="Proteomes" id="UP000019116">
    <property type="component" value="Chromosome 6D"/>
</dbReference>
<feature type="signal peptide" evidence="2">
    <location>
        <begin position="1"/>
        <end position="25"/>
    </location>
</feature>
<evidence type="ECO:0000313" key="3">
    <source>
        <dbReference type="EnsemblPlants" id="TraesCS6D02G162300.1.cds1"/>
    </source>
</evidence>
<protein>
    <submittedName>
        <fullName evidence="3">Uncharacterized protein</fullName>
    </submittedName>
</protein>
<evidence type="ECO:0000313" key="4">
    <source>
        <dbReference type="Proteomes" id="UP000019116"/>
    </source>
</evidence>
<dbReference type="Gramene" id="TraesLDM6D03G03703480.1">
    <property type="protein sequence ID" value="TraesLDM6D03G03703480.1.CDS1"/>
    <property type="gene ID" value="TraesLDM6D03G03703480"/>
</dbReference>
<dbReference type="OrthoDB" id="678565at2759"/>
<dbReference type="PROSITE" id="PS51257">
    <property type="entry name" value="PROKAR_LIPOPROTEIN"/>
    <property type="match status" value="1"/>
</dbReference>
<keyword evidence="2" id="KW-0732">Signal</keyword>
<feature type="compositionally biased region" description="Basic and acidic residues" evidence="1">
    <location>
        <begin position="52"/>
        <end position="66"/>
    </location>
</feature>
<sequence>MARVSLMLAAAVLACALLATRHAAAAGAAAAAAGAGAGAAAPAPGGFACNPLKDKTCKLGEPKAPEDTEEEGGLGTKLPSLTSVSIPGAGKVDRDGDGDTDEDDELPSFDTHMTILGH</sequence>
<keyword evidence="4" id="KW-1185">Reference proteome</keyword>
<dbReference type="Gramene" id="TraesCS6D02G162300.1">
    <property type="protein sequence ID" value="TraesCS6D02G162300.1.cds1"/>
    <property type="gene ID" value="TraesCS6D02G162300"/>
</dbReference>
<dbReference type="Gramene" id="TraesCLE_scaffold_005686_01G000200.1">
    <property type="protein sequence ID" value="TraesCLE_scaffold_005686_01G000200.1"/>
    <property type="gene ID" value="TraesCLE_scaffold_005686_01G000200"/>
</dbReference>
<dbReference type="Gramene" id="TraesARI6D03G03663750.1">
    <property type="protein sequence ID" value="TraesARI6D03G03663750.1.CDS1"/>
    <property type="gene ID" value="TraesARI6D03G03663750"/>
</dbReference>
<proteinExistence type="predicted"/>
<dbReference type="Gramene" id="TraesROB_scaffold_104338_01G000200.1">
    <property type="protein sequence ID" value="TraesROB_scaffold_104338_01G000200.1"/>
    <property type="gene ID" value="TraesROB_scaffold_104338_01G000200"/>
</dbReference>
<organism evidence="3">
    <name type="scientific">Triticum aestivum</name>
    <name type="common">Wheat</name>
    <dbReference type="NCBI Taxonomy" id="4565"/>
    <lineage>
        <taxon>Eukaryota</taxon>
        <taxon>Viridiplantae</taxon>
        <taxon>Streptophyta</taxon>
        <taxon>Embryophyta</taxon>
        <taxon>Tracheophyta</taxon>
        <taxon>Spermatophyta</taxon>
        <taxon>Magnoliopsida</taxon>
        <taxon>Liliopsida</taxon>
        <taxon>Poales</taxon>
        <taxon>Poaceae</taxon>
        <taxon>BOP clade</taxon>
        <taxon>Pooideae</taxon>
        <taxon>Triticodae</taxon>
        <taxon>Triticeae</taxon>
        <taxon>Triticinae</taxon>
        <taxon>Triticum</taxon>
    </lineage>
</organism>
<dbReference type="AlphaFoldDB" id="A0A3B6QG70"/>
<reference evidence="3" key="1">
    <citation type="submission" date="2018-08" db="EMBL/GenBank/DDBJ databases">
        <authorList>
            <person name="Rossello M."/>
        </authorList>
    </citation>
    <scope>NUCLEOTIDE SEQUENCE [LARGE SCALE GENOMIC DNA]</scope>
    <source>
        <strain evidence="3">cv. Chinese Spring</strain>
    </source>
</reference>
<evidence type="ECO:0000256" key="1">
    <source>
        <dbReference type="SAM" id="MobiDB-lite"/>
    </source>
</evidence>
<name>A0A3B6QG70_WHEAT</name>
<feature type="region of interest" description="Disordered" evidence="1">
    <location>
        <begin position="52"/>
        <end position="118"/>
    </location>
</feature>
<dbReference type="Gramene" id="TraesCS6D03G0362100.1">
    <property type="protein sequence ID" value="TraesCS6D03G0362100.1.CDS1"/>
    <property type="gene ID" value="TraesCS6D03G0362100"/>
</dbReference>
<dbReference type="Gramene" id="TraesWEE_scaffold_108359_01G000100.1">
    <property type="protein sequence ID" value="TraesWEE_scaffold_108359_01G000100.1"/>
    <property type="gene ID" value="TraesWEE_scaffold_108359_01G000100"/>
</dbReference>
<dbReference type="EnsemblPlants" id="TraesCS6D02G162300.1">
    <property type="protein sequence ID" value="TraesCS6D02G162300.1.cds1"/>
    <property type="gene ID" value="TraesCS6D02G162300"/>
</dbReference>